<proteinExistence type="predicted"/>
<evidence type="ECO:0000313" key="2">
    <source>
        <dbReference type="EMBL" id="KAG7600731.1"/>
    </source>
</evidence>
<gene>
    <name evidence="2" type="ORF">ISN44_As06g048030</name>
</gene>
<accession>A0A8T2D188</accession>
<keyword evidence="3" id="KW-1185">Reference proteome</keyword>
<feature type="region of interest" description="Disordered" evidence="1">
    <location>
        <begin position="1"/>
        <end position="33"/>
    </location>
</feature>
<feature type="compositionally biased region" description="Polar residues" evidence="1">
    <location>
        <begin position="18"/>
        <end position="33"/>
    </location>
</feature>
<dbReference type="Proteomes" id="UP000694251">
    <property type="component" value="Chromosome 6"/>
</dbReference>
<dbReference type="AlphaFoldDB" id="A0A8T2D188"/>
<evidence type="ECO:0000256" key="1">
    <source>
        <dbReference type="SAM" id="MobiDB-lite"/>
    </source>
</evidence>
<comment type="caution">
    <text evidence="2">The sequence shown here is derived from an EMBL/GenBank/DDBJ whole genome shotgun (WGS) entry which is preliminary data.</text>
</comment>
<protein>
    <submittedName>
        <fullName evidence="2">Uncharacterized protein</fullName>
    </submittedName>
</protein>
<evidence type="ECO:0000313" key="3">
    <source>
        <dbReference type="Proteomes" id="UP000694251"/>
    </source>
</evidence>
<organism evidence="2 3">
    <name type="scientific">Arabidopsis suecica</name>
    <name type="common">Swedish thale-cress</name>
    <name type="synonym">Cardaminopsis suecica</name>
    <dbReference type="NCBI Taxonomy" id="45249"/>
    <lineage>
        <taxon>Eukaryota</taxon>
        <taxon>Viridiplantae</taxon>
        <taxon>Streptophyta</taxon>
        <taxon>Embryophyta</taxon>
        <taxon>Tracheophyta</taxon>
        <taxon>Spermatophyta</taxon>
        <taxon>Magnoliopsida</taxon>
        <taxon>eudicotyledons</taxon>
        <taxon>Gunneridae</taxon>
        <taxon>Pentapetalae</taxon>
        <taxon>rosids</taxon>
        <taxon>malvids</taxon>
        <taxon>Brassicales</taxon>
        <taxon>Brassicaceae</taxon>
        <taxon>Camelineae</taxon>
        <taxon>Arabidopsis</taxon>
    </lineage>
</organism>
<reference evidence="2 3" key="1">
    <citation type="submission" date="2020-12" db="EMBL/GenBank/DDBJ databases">
        <title>Concerted genomic and epigenomic changes stabilize Arabidopsis allopolyploids.</title>
        <authorList>
            <person name="Chen Z."/>
        </authorList>
    </citation>
    <scope>NUCLEOTIDE SEQUENCE [LARGE SCALE GENOMIC DNA]</scope>
    <source>
        <strain evidence="2">As9502</strain>
        <tissue evidence="2">Leaf</tissue>
    </source>
</reference>
<feature type="region of interest" description="Disordered" evidence="1">
    <location>
        <begin position="330"/>
        <end position="352"/>
    </location>
</feature>
<name>A0A8T2D188_ARASU</name>
<sequence>MSSSPVRIHSPRQKSPVERSSSPADEENPTSPQDLLCTRLENVADLHYNTSTSIQSLTNMGRMWPVFPLLEVMVWYLKTLKIALPQLSPNLLRIIIGVPKPLELILDRVSPKTLSTFVGYPNRERMLISYLPNQDDNWLPHWFLVKMTPTTISGLSNTLPTKWSLKIAIQAYPPMTEEFAESFKIVIEGETFWNSFTIDRIHEASRLARMRPLGKLHSLPPPPSVKGLSSRARKARDKGLSKDNLNARLDLPDISSRPELHLTRDGKLPVPIFRLSTAYCLLLSQIYYRKMCMRQSQVLGSDFTRRMRPNQTLITIEHLGIISIDEGNQAKSMSGSGLESSLHGHEPSTSPRRTVYFTSANSLLCLEERTTLPRGTNYFASGNSLLSLRGHLASLC</sequence>
<dbReference type="EMBL" id="JAEFBJ010000006">
    <property type="protein sequence ID" value="KAG7600731.1"/>
    <property type="molecule type" value="Genomic_DNA"/>
</dbReference>